<evidence type="ECO:0000313" key="3">
    <source>
        <dbReference type="Proteomes" id="UP000053989"/>
    </source>
</evidence>
<proteinExistence type="predicted"/>
<name>A0A0C2YNW9_9AGAM</name>
<dbReference type="HOGENOM" id="CLU_2795441_0_0_1"/>
<feature type="compositionally biased region" description="Polar residues" evidence="1">
    <location>
        <begin position="9"/>
        <end position="21"/>
    </location>
</feature>
<organism evidence="2 3">
    <name type="scientific">Scleroderma citrinum Foug A</name>
    <dbReference type="NCBI Taxonomy" id="1036808"/>
    <lineage>
        <taxon>Eukaryota</taxon>
        <taxon>Fungi</taxon>
        <taxon>Dikarya</taxon>
        <taxon>Basidiomycota</taxon>
        <taxon>Agaricomycotina</taxon>
        <taxon>Agaricomycetes</taxon>
        <taxon>Agaricomycetidae</taxon>
        <taxon>Boletales</taxon>
        <taxon>Sclerodermatineae</taxon>
        <taxon>Sclerodermataceae</taxon>
        <taxon>Scleroderma</taxon>
    </lineage>
</organism>
<sequence>MNKEKRAYTTHTAPAANSQPAPTTTSLPSSSRPGSLLRRIASAPQPRASAGLPADRLLRMTFRKRWLP</sequence>
<dbReference type="AlphaFoldDB" id="A0A0C2YNW9"/>
<evidence type="ECO:0000256" key="1">
    <source>
        <dbReference type="SAM" id="MobiDB-lite"/>
    </source>
</evidence>
<keyword evidence="3" id="KW-1185">Reference proteome</keyword>
<reference evidence="2 3" key="1">
    <citation type="submission" date="2014-04" db="EMBL/GenBank/DDBJ databases">
        <authorList>
            <consortium name="DOE Joint Genome Institute"/>
            <person name="Kuo A."/>
            <person name="Kohler A."/>
            <person name="Nagy L.G."/>
            <person name="Floudas D."/>
            <person name="Copeland A."/>
            <person name="Barry K.W."/>
            <person name="Cichocki N."/>
            <person name="Veneault-Fourrey C."/>
            <person name="LaButti K."/>
            <person name="Lindquist E.A."/>
            <person name="Lipzen A."/>
            <person name="Lundell T."/>
            <person name="Morin E."/>
            <person name="Murat C."/>
            <person name="Sun H."/>
            <person name="Tunlid A."/>
            <person name="Henrissat B."/>
            <person name="Grigoriev I.V."/>
            <person name="Hibbett D.S."/>
            <person name="Martin F."/>
            <person name="Nordberg H.P."/>
            <person name="Cantor M.N."/>
            <person name="Hua S.X."/>
        </authorList>
    </citation>
    <scope>NUCLEOTIDE SEQUENCE [LARGE SCALE GENOMIC DNA]</scope>
    <source>
        <strain evidence="2 3">Foug A</strain>
    </source>
</reference>
<dbReference type="Proteomes" id="UP000053989">
    <property type="component" value="Unassembled WGS sequence"/>
</dbReference>
<dbReference type="InParanoid" id="A0A0C2YNW9"/>
<feature type="compositionally biased region" description="Low complexity" evidence="1">
    <location>
        <begin position="22"/>
        <end position="37"/>
    </location>
</feature>
<feature type="region of interest" description="Disordered" evidence="1">
    <location>
        <begin position="1"/>
        <end position="37"/>
    </location>
</feature>
<reference evidence="3" key="2">
    <citation type="submission" date="2015-01" db="EMBL/GenBank/DDBJ databases">
        <title>Evolutionary Origins and Diversification of the Mycorrhizal Mutualists.</title>
        <authorList>
            <consortium name="DOE Joint Genome Institute"/>
            <consortium name="Mycorrhizal Genomics Consortium"/>
            <person name="Kohler A."/>
            <person name="Kuo A."/>
            <person name="Nagy L.G."/>
            <person name="Floudas D."/>
            <person name="Copeland A."/>
            <person name="Barry K.W."/>
            <person name="Cichocki N."/>
            <person name="Veneault-Fourrey C."/>
            <person name="LaButti K."/>
            <person name="Lindquist E.A."/>
            <person name="Lipzen A."/>
            <person name="Lundell T."/>
            <person name="Morin E."/>
            <person name="Murat C."/>
            <person name="Riley R."/>
            <person name="Ohm R."/>
            <person name="Sun H."/>
            <person name="Tunlid A."/>
            <person name="Henrissat B."/>
            <person name="Grigoriev I.V."/>
            <person name="Hibbett D.S."/>
            <person name="Martin F."/>
        </authorList>
    </citation>
    <scope>NUCLEOTIDE SEQUENCE [LARGE SCALE GENOMIC DNA]</scope>
    <source>
        <strain evidence="3">Foug A</strain>
    </source>
</reference>
<gene>
    <name evidence="2" type="ORF">SCLCIDRAFT_1224557</name>
</gene>
<evidence type="ECO:0000313" key="2">
    <source>
        <dbReference type="EMBL" id="KIM51428.1"/>
    </source>
</evidence>
<protein>
    <submittedName>
        <fullName evidence="2">Uncharacterized protein</fullName>
    </submittedName>
</protein>
<accession>A0A0C2YNW9</accession>
<dbReference type="EMBL" id="KN822258">
    <property type="protein sequence ID" value="KIM51428.1"/>
    <property type="molecule type" value="Genomic_DNA"/>
</dbReference>